<proteinExistence type="predicted"/>
<reference evidence="1 2" key="1">
    <citation type="submission" date="2019-03" db="EMBL/GenBank/DDBJ databases">
        <title>Jiella endophytica sp. nov., a novel endophytic bacterium isolated from root of Ficus microcarpa Linn. f.</title>
        <authorList>
            <person name="Tuo L."/>
        </authorList>
    </citation>
    <scope>NUCLEOTIDE SEQUENCE [LARGE SCALE GENOMIC DNA]</scope>
    <source>
        <strain evidence="1 2">CBS5Q-3</strain>
    </source>
</reference>
<dbReference type="AlphaFoldDB" id="A0A4Y8RJY8"/>
<evidence type="ECO:0008006" key="3">
    <source>
        <dbReference type="Google" id="ProtNLM"/>
    </source>
</evidence>
<evidence type="ECO:0000313" key="1">
    <source>
        <dbReference type="EMBL" id="TFF23304.1"/>
    </source>
</evidence>
<organism evidence="1 2">
    <name type="scientific">Jiella endophytica</name>
    <dbReference type="NCBI Taxonomy" id="2558362"/>
    <lineage>
        <taxon>Bacteria</taxon>
        <taxon>Pseudomonadati</taxon>
        <taxon>Pseudomonadota</taxon>
        <taxon>Alphaproteobacteria</taxon>
        <taxon>Hyphomicrobiales</taxon>
        <taxon>Aurantimonadaceae</taxon>
        <taxon>Jiella</taxon>
    </lineage>
</organism>
<accession>A0A4Y8RJY8</accession>
<dbReference type="EMBL" id="SOZD01000003">
    <property type="protein sequence ID" value="TFF23304.1"/>
    <property type="molecule type" value="Genomic_DNA"/>
</dbReference>
<keyword evidence="2" id="KW-1185">Reference proteome</keyword>
<protein>
    <recommendedName>
        <fullName evidence="3">Sulfotransferase family protein</fullName>
    </recommendedName>
</protein>
<gene>
    <name evidence="1" type="ORF">E3C22_12835</name>
</gene>
<dbReference type="RefSeq" id="WP_167591757.1">
    <property type="nucleotide sequence ID" value="NZ_SOZD01000003.1"/>
</dbReference>
<name>A0A4Y8RJY8_9HYPH</name>
<dbReference type="InterPro" id="IPR027417">
    <property type="entry name" value="P-loop_NTPase"/>
</dbReference>
<dbReference type="SUPFAM" id="SSF52540">
    <property type="entry name" value="P-loop containing nucleoside triphosphate hydrolases"/>
    <property type="match status" value="1"/>
</dbReference>
<evidence type="ECO:0000313" key="2">
    <source>
        <dbReference type="Proteomes" id="UP000298179"/>
    </source>
</evidence>
<comment type="caution">
    <text evidence="1">The sequence shown here is derived from an EMBL/GenBank/DDBJ whole genome shotgun (WGS) entry which is preliminary data.</text>
</comment>
<dbReference type="Gene3D" id="3.40.50.300">
    <property type="entry name" value="P-loop containing nucleotide triphosphate hydrolases"/>
    <property type="match status" value="1"/>
</dbReference>
<dbReference type="Proteomes" id="UP000298179">
    <property type="component" value="Unassembled WGS sequence"/>
</dbReference>
<sequence>MPELHLHIGYPKTGTTSLQSTLEKSRKSLAGHGILFPATIDNRHRVLQAIGSPVQNKKIDQKLQVSSDSERADAIRKWLDGLAEEATSYHTVILSEETVATRPLEEIAAIRDSLVPRFDEVHVHVGFREHISFALSNYMQRVRATFYHVPFRQYANSMADKPFMSYSTVLAALREQFGAARVHPLIYDSQNNSAYNETLMKAMGVEGGTIELVEEEFRNKTPDIGLLRLKQALNRQFDRVIREFGGQPGSAVHDTMVDALANIAIAAKLPLATRDDLLDLIPQPTKRAWARDWAKLQEAVRVPA</sequence>